<gene>
    <name evidence="2" type="ORF">SAMN05216386_1081</name>
</gene>
<protein>
    <submittedName>
        <fullName evidence="2">Uncharacterized protein</fullName>
    </submittedName>
</protein>
<name>A0A1I4Z7Y0_9PROT</name>
<dbReference type="AlphaFoldDB" id="A0A1I4Z7Y0"/>
<dbReference type="InterPro" id="IPR006311">
    <property type="entry name" value="TAT_signal"/>
</dbReference>
<evidence type="ECO:0000313" key="3">
    <source>
        <dbReference type="Proteomes" id="UP000183107"/>
    </source>
</evidence>
<keyword evidence="3" id="KW-1185">Reference proteome</keyword>
<organism evidence="2 3">
    <name type="scientific">Nitrosospira briensis</name>
    <dbReference type="NCBI Taxonomy" id="35799"/>
    <lineage>
        <taxon>Bacteria</taxon>
        <taxon>Pseudomonadati</taxon>
        <taxon>Pseudomonadota</taxon>
        <taxon>Betaproteobacteria</taxon>
        <taxon>Nitrosomonadales</taxon>
        <taxon>Nitrosomonadaceae</taxon>
        <taxon>Nitrosospira</taxon>
    </lineage>
</organism>
<keyword evidence="1" id="KW-0732">Signal</keyword>
<feature type="chain" id="PRO_5010357849" evidence="1">
    <location>
        <begin position="30"/>
        <end position="336"/>
    </location>
</feature>
<accession>A0A1I4Z7Y0</accession>
<dbReference type="PROSITE" id="PS51318">
    <property type="entry name" value="TAT"/>
    <property type="match status" value="1"/>
</dbReference>
<dbReference type="Proteomes" id="UP000183107">
    <property type="component" value="Unassembled WGS sequence"/>
</dbReference>
<reference evidence="3" key="1">
    <citation type="submission" date="2016-10" db="EMBL/GenBank/DDBJ databases">
        <authorList>
            <person name="Varghese N."/>
        </authorList>
    </citation>
    <scope>NUCLEOTIDE SEQUENCE [LARGE SCALE GENOMIC DNA]</scope>
    <source>
        <strain evidence="3">Nsp8</strain>
    </source>
</reference>
<dbReference type="EMBL" id="FOVJ01000001">
    <property type="protein sequence ID" value="SFN46391.1"/>
    <property type="molecule type" value="Genomic_DNA"/>
</dbReference>
<evidence type="ECO:0000256" key="1">
    <source>
        <dbReference type="SAM" id="SignalP"/>
    </source>
</evidence>
<feature type="signal peptide" evidence="1">
    <location>
        <begin position="1"/>
        <end position="29"/>
    </location>
</feature>
<evidence type="ECO:0000313" key="2">
    <source>
        <dbReference type="EMBL" id="SFN46391.1"/>
    </source>
</evidence>
<dbReference type="OrthoDB" id="8566278at2"/>
<dbReference type="RefSeq" id="WP_074795280.1">
    <property type="nucleotide sequence ID" value="NZ_FOVJ01000001.1"/>
</dbReference>
<proteinExistence type="predicted"/>
<sequence>MDVYRRNLMKGALMGSTLLTLGIPPITMAAASAGKPGRLRLLLGSGAADAEFAAGARTAFAGNARRTATGHDAITGTAQDGLQVIKLKDGLLNEYEEVAHLLATFRDTRWIAVMDDGSAAVFTELVRNAGGSLLSLGSHASSGDTWVRGMGARVPTLRHVWAAASPSHAAGSILAARLVESERSFSIVESFFSTQGTEERGTVRESPPGFLAWRLDGAGPGPRHDPAHLYCAGVSPADGCKLLGWDAAPAWTPVNQEPGLQTASHGKRRSARASDESYAGGWMEAVGYAVVAAALGADAGYDSCSARAHVYQSDEVKLGAPSPYKTGGFTSFVVDI</sequence>